<evidence type="ECO:0000313" key="2">
    <source>
        <dbReference type="Proteomes" id="UP001231924"/>
    </source>
</evidence>
<evidence type="ECO:0000313" key="1">
    <source>
        <dbReference type="EMBL" id="MDL5159302.1"/>
    </source>
</evidence>
<comment type="caution">
    <text evidence="1">The sequence shown here is derived from an EMBL/GenBank/DDBJ whole genome shotgun (WGS) entry which is preliminary data.</text>
</comment>
<dbReference type="RefSeq" id="WP_286055883.1">
    <property type="nucleotide sequence ID" value="NZ_JASVWF010000007.1"/>
</dbReference>
<reference evidence="1 2" key="1">
    <citation type="submission" date="2023-06" db="EMBL/GenBank/DDBJ databases">
        <title>Actinomycetospora Odt1-22.</title>
        <authorList>
            <person name="Supong K."/>
        </authorList>
    </citation>
    <scope>NUCLEOTIDE SEQUENCE [LARGE SCALE GENOMIC DNA]</scope>
    <source>
        <strain evidence="1 2">Odt1-22</strain>
    </source>
</reference>
<accession>A0ABT7MHF0</accession>
<keyword evidence="2" id="KW-1185">Reference proteome</keyword>
<name>A0ABT7MHF0_9PSEU</name>
<organism evidence="1 2">
    <name type="scientific">Actinomycetospora termitidis</name>
    <dbReference type="NCBI Taxonomy" id="3053470"/>
    <lineage>
        <taxon>Bacteria</taxon>
        <taxon>Bacillati</taxon>
        <taxon>Actinomycetota</taxon>
        <taxon>Actinomycetes</taxon>
        <taxon>Pseudonocardiales</taxon>
        <taxon>Pseudonocardiaceae</taxon>
        <taxon>Actinomycetospora</taxon>
    </lineage>
</organism>
<protein>
    <submittedName>
        <fullName evidence="1">Uncharacterized protein</fullName>
    </submittedName>
</protein>
<gene>
    <name evidence="1" type="ORF">QRT03_25270</name>
</gene>
<proteinExistence type="predicted"/>
<dbReference type="Proteomes" id="UP001231924">
    <property type="component" value="Unassembled WGS sequence"/>
</dbReference>
<dbReference type="EMBL" id="JASVWF010000007">
    <property type="protein sequence ID" value="MDL5159302.1"/>
    <property type="molecule type" value="Genomic_DNA"/>
</dbReference>
<sequence length="83" mass="9213">MHASTGRRGVKIAQWVFSRGLAVPQLRDDEWDLPGACRHLEEASGVPARRWAELATVFLDRLGSTDVWRAPDVDSDPGELMPS</sequence>